<keyword evidence="10 11" id="KW-0472">Membrane</keyword>
<feature type="domain" description="Histidine kinase" evidence="12">
    <location>
        <begin position="117"/>
        <end position="316"/>
    </location>
</feature>
<keyword evidence="7 13" id="KW-0418">Kinase</keyword>
<evidence type="ECO:0000259" key="12">
    <source>
        <dbReference type="PROSITE" id="PS50109"/>
    </source>
</evidence>
<evidence type="ECO:0000256" key="4">
    <source>
        <dbReference type="ARBA" id="ARBA00022475"/>
    </source>
</evidence>
<dbReference type="EMBL" id="RQZA01000001">
    <property type="protein sequence ID" value="RRD32650.1"/>
    <property type="molecule type" value="Genomic_DNA"/>
</dbReference>
<dbReference type="EC" id="2.7.13.3" evidence="3"/>
<dbReference type="InterPro" id="IPR036890">
    <property type="entry name" value="HATPase_C_sf"/>
</dbReference>
<keyword evidence="5" id="KW-0808">Transferase</keyword>
<proteinExistence type="predicted"/>
<reference evidence="13 14" key="1">
    <citation type="submission" date="2018-11" db="EMBL/GenBank/DDBJ databases">
        <title>Genomes From Bacteria Associated with the Canine Oral Cavity: a Test Case for Automated Genome-Based Taxonomic Assignment.</title>
        <authorList>
            <person name="Coil D.A."/>
            <person name="Jospin G."/>
            <person name="Darling A.E."/>
            <person name="Wallis C."/>
            <person name="Davis I.J."/>
            <person name="Harris S."/>
            <person name="Eisen J.A."/>
            <person name="Holcombe L.J."/>
            <person name="O'Flynn C."/>
        </authorList>
    </citation>
    <scope>NUCLEOTIDE SEQUENCE [LARGE SCALE GENOMIC DNA]</scope>
    <source>
        <strain evidence="13 14">OH4621_COT-116</strain>
    </source>
</reference>
<name>A0A3P1VGU9_9STRE</name>
<comment type="caution">
    <text evidence="13">The sequence shown here is derived from an EMBL/GenBank/DDBJ whole genome shotgun (WGS) entry which is preliminary data.</text>
</comment>
<dbReference type="RefSeq" id="WP_124775785.1">
    <property type="nucleotide sequence ID" value="NZ_RQZA01000001.1"/>
</dbReference>
<dbReference type="InterPro" id="IPR005467">
    <property type="entry name" value="His_kinase_dom"/>
</dbReference>
<feature type="transmembrane region" description="Helical" evidence="11">
    <location>
        <begin position="12"/>
        <end position="30"/>
    </location>
</feature>
<keyword evidence="9" id="KW-0902">Two-component regulatory system</keyword>
<dbReference type="Proteomes" id="UP000281771">
    <property type="component" value="Unassembled WGS sequence"/>
</dbReference>
<evidence type="ECO:0000313" key="14">
    <source>
        <dbReference type="Proteomes" id="UP000281771"/>
    </source>
</evidence>
<organism evidence="13 14">
    <name type="scientific">Streptococcus minor</name>
    <dbReference type="NCBI Taxonomy" id="229549"/>
    <lineage>
        <taxon>Bacteria</taxon>
        <taxon>Bacillati</taxon>
        <taxon>Bacillota</taxon>
        <taxon>Bacilli</taxon>
        <taxon>Lactobacillales</taxon>
        <taxon>Streptococcaceae</taxon>
        <taxon>Streptococcus</taxon>
    </lineage>
</organism>
<dbReference type="GO" id="GO:0000155">
    <property type="term" value="F:phosphorelay sensor kinase activity"/>
    <property type="evidence" value="ECO:0007669"/>
    <property type="project" value="InterPro"/>
</dbReference>
<dbReference type="InterPro" id="IPR003661">
    <property type="entry name" value="HisK_dim/P_dom"/>
</dbReference>
<dbReference type="InterPro" id="IPR003594">
    <property type="entry name" value="HATPase_dom"/>
</dbReference>
<dbReference type="STRING" id="1123309.GCA_000377005_01731"/>
<evidence type="ECO:0000256" key="9">
    <source>
        <dbReference type="ARBA" id="ARBA00023012"/>
    </source>
</evidence>
<evidence type="ECO:0000313" key="13">
    <source>
        <dbReference type="EMBL" id="RRD32650.1"/>
    </source>
</evidence>
<dbReference type="GO" id="GO:0004721">
    <property type="term" value="F:phosphoprotein phosphatase activity"/>
    <property type="evidence" value="ECO:0007669"/>
    <property type="project" value="TreeGrafter"/>
</dbReference>
<evidence type="ECO:0000256" key="8">
    <source>
        <dbReference type="ARBA" id="ARBA00022989"/>
    </source>
</evidence>
<evidence type="ECO:0000256" key="3">
    <source>
        <dbReference type="ARBA" id="ARBA00012438"/>
    </source>
</evidence>
<accession>A0A3P1VGU9</accession>
<dbReference type="SMART" id="SM00387">
    <property type="entry name" value="HATPase_c"/>
    <property type="match status" value="1"/>
</dbReference>
<dbReference type="PROSITE" id="PS50109">
    <property type="entry name" value="HIS_KIN"/>
    <property type="match status" value="1"/>
</dbReference>
<dbReference type="Gene3D" id="3.30.565.10">
    <property type="entry name" value="Histidine kinase-like ATPase, C-terminal domain"/>
    <property type="match status" value="1"/>
</dbReference>
<gene>
    <name evidence="13" type="ORF">EII38_02620</name>
</gene>
<keyword evidence="14" id="KW-1185">Reference proteome</keyword>
<evidence type="ECO:0000256" key="6">
    <source>
        <dbReference type="ARBA" id="ARBA00022692"/>
    </source>
</evidence>
<dbReference type="SUPFAM" id="SSF55874">
    <property type="entry name" value="ATPase domain of HSP90 chaperone/DNA topoisomerase II/histidine kinase"/>
    <property type="match status" value="1"/>
</dbReference>
<evidence type="ECO:0000256" key="10">
    <source>
        <dbReference type="ARBA" id="ARBA00023136"/>
    </source>
</evidence>
<dbReference type="GO" id="GO:0005886">
    <property type="term" value="C:plasma membrane"/>
    <property type="evidence" value="ECO:0007669"/>
    <property type="project" value="UniProtKB-SubCell"/>
</dbReference>
<evidence type="ECO:0000256" key="11">
    <source>
        <dbReference type="SAM" id="Phobius"/>
    </source>
</evidence>
<dbReference type="PANTHER" id="PTHR45453">
    <property type="entry name" value="PHOSPHATE REGULON SENSOR PROTEIN PHOR"/>
    <property type="match status" value="1"/>
</dbReference>
<comment type="subcellular location">
    <subcellularLocation>
        <location evidence="2">Cell membrane</location>
        <topology evidence="2">Multi-pass membrane protein</topology>
    </subcellularLocation>
</comment>
<comment type="catalytic activity">
    <reaction evidence="1">
        <text>ATP + protein L-histidine = ADP + protein N-phospho-L-histidine.</text>
        <dbReference type="EC" id="2.7.13.3"/>
    </reaction>
</comment>
<dbReference type="InterPro" id="IPR050351">
    <property type="entry name" value="BphY/WalK/GraS-like"/>
</dbReference>
<dbReference type="GO" id="GO:0016036">
    <property type="term" value="P:cellular response to phosphate starvation"/>
    <property type="evidence" value="ECO:0007669"/>
    <property type="project" value="TreeGrafter"/>
</dbReference>
<sequence>MIGAYFKEYGRWYLLYVCMSALYFLSFFLFHLPAAYFLTSLSFNLSLLLGATIWFYLDFRRKMRLLQDIISLEELEGLNSPSELAFRSVLEEIQINEAERLLDLKSQNQDLQDLVKMWSHQMKVPLSALSLMAQTDQLERQEVRQQLLRVENYLDTLLTYLKFSDKKDDFRFEFCSVREIVSDLVKKYRISFLTKGLSVNLTGDWQLKSDKKWLSFAISQVLDNAIKYSREGGSIHIQLDEKGLTISDTGIGILPEDLPRLFEEGFTGYNGHEHKKATGLGLYMTKQVLDKLDLVISVDSEVEQGTQVSIYKQKRD</sequence>
<keyword evidence="4" id="KW-1003">Cell membrane</keyword>
<evidence type="ECO:0000256" key="2">
    <source>
        <dbReference type="ARBA" id="ARBA00004651"/>
    </source>
</evidence>
<dbReference type="AlphaFoldDB" id="A0A3P1VGU9"/>
<keyword evidence="8 11" id="KW-1133">Transmembrane helix</keyword>
<dbReference type="CDD" id="cd00082">
    <property type="entry name" value="HisKA"/>
    <property type="match status" value="1"/>
</dbReference>
<dbReference type="Pfam" id="PF02518">
    <property type="entry name" value="HATPase_c"/>
    <property type="match status" value="1"/>
</dbReference>
<dbReference type="PANTHER" id="PTHR45453:SF2">
    <property type="entry name" value="HISTIDINE KINASE"/>
    <property type="match status" value="1"/>
</dbReference>
<evidence type="ECO:0000256" key="1">
    <source>
        <dbReference type="ARBA" id="ARBA00000085"/>
    </source>
</evidence>
<keyword evidence="6 11" id="KW-0812">Transmembrane</keyword>
<feature type="transmembrane region" description="Helical" evidence="11">
    <location>
        <begin position="36"/>
        <end position="57"/>
    </location>
</feature>
<evidence type="ECO:0000256" key="5">
    <source>
        <dbReference type="ARBA" id="ARBA00022679"/>
    </source>
</evidence>
<protein>
    <recommendedName>
        <fullName evidence="3">histidine kinase</fullName>
        <ecNumber evidence="3">2.7.13.3</ecNumber>
    </recommendedName>
</protein>
<evidence type="ECO:0000256" key="7">
    <source>
        <dbReference type="ARBA" id="ARBA00022777"/>
    </source>
</evidence>